<keyword evidence="2" id="KW-0813">Transport</keyword>
<evidence type="ECO:0000256" key="4">
    <source>
        <dbReference type="ARBA" id="ARBA00022553"/>
    </source>
</evidence>
<dbReference type="InterPro" id="IPR002913">
    <property type="entry name" value="START_lipid-bd_dom"/>
</dbReference>
<evidence type="ECO:0000256" key="7">
    <source>
        <dbReference type="ARBA" id="ARBA00023121"/>
    </source>
</evidence>
<dbReference type="PROSITE" id="PS50848">
    <property type="entry name" value="START"/>
    <property type="match status" value="1"/>
</dbReference>
<evidence type="ECO:0000256" key="9">
    <source>
        <dbReference type="ARBA" id="ARBA00069061"/>
    </source>
</evidence>
<evidence type="ECO:0000313" key="14">
    <source>
        <dbReference type="EMBL" id="CAH0103059.1"/>
    </source>
</evidence>
<protein>
    <recommendedName>
        <fullName evidence="9">Phosphatidylcholine transfer protein</fullName>
    </recommendedName>
    <alternativeName>
        <fullName evidence="11">START domain-containing protein 2</fullName>
    </alternativeName>
    <alternativeName>
        <fullName evidence="10">StAR-related lipid transfer protein 2</fullName>
    </alternativeName>
</protein>
<feature type="compositionally biased region" description="Low complexity" evidence="12">
    <location>
        <begin position="523"/>
        <end position="547"/>
    </location>
</feature>
<dbReference type="GO" id="GO:0005829">
    <property type="term" value="C:cytosol"/>
    <property type="evidence" value="ECO:0007669"/>
    <property type="project" value="UniProtKB-ARBA"/>
</dbReference>
<keyword evidence="5" id="KW-0007">Acetylation</keyword>
<reference evidence="14" key="1">
    <citation type="submission" date="2021-11" db="EMBL/GenBank/DDBJ databases">
        <authorList>
            <person name="Schell T."/>
        </authorList>
    </citation>
    <scope>NUCLEOTIDE SEQUENCE</scope>
    <source>
        <strain evidence="14">M5</strain>
    </source>
</reference>
<evidence type="ECO:0000259" key="13">
    <source>
        <dbReference type="PROSITE" id="PS50848"/>
    </source>
</evidence>
<sequence>MWNYRLGYSRSNFILNQCIPSKLSLNYKPALLNRSLCSRGNSNRPNPFFSAFGARLLRAFDRNLKSIFKFGRCTRNSVFSTLLENRLIQVMLVDFGRSITKNRDMILSATCLSVYNWENNSLRDEQIEDLANDVAFIKQLTLETLTCKSCQKRLRIDQKIPGVIYCSCSDGKPPSTEVDGWKPFIERPNTLVWRKEHESYKGLYAYKMYARFETAKAMDFLRVQLDTNFRKQWDTSATELKIIEENKDTNSDLVYWEMRWPRPFANRDYVFERKLTFIPKDNVCVISSLATSHPSVPVNKSLHRVTEYWSYMVVKPFTDFEQPGTEFVLTYFDNPGLSIPSSVSTWVAMTGLPNFVSKLSEAASQVTNLVGPEPALMHCLRAQMEAHRENVVTSVEIEELFTMELPAGDALTLSRQPTIIQEEISSVTIVEETSTPTEGDQPPEGVTTQEEISSIIVEAESTLTEKQEDQFSTLSVPLQFPTSTDSKIDAPVKDGDQIDLNVNQESTNSQDETVKITPPASPTAPTINLSPTISNSPASSTASNSCSDNTQFIGNRSPVYA</sequence>
<dbReference type="PANTHER" id="PTHR19308:SF8">
    <property type="entry name" value="STAR-RELATED LIPID TRANSFER PROTEIN 7, MITOCHONDRIAL"/>
    <property type="match status" value="1"/>
</dbReference>
<keyword evidence="4" id="KW-0597">Phosphoprotein</keyword>
<evidence type="ECO:0000256" key="1">
    <source>
        <dbReference type="ARBA" id="ARBA00004496"/>
    </source>
</evidence>
<dbReference type="InterPro" id="IPR051213">
    <property type="entry name" value="START_lipid_transfer"/>
</dbReference>
<organism evidence="14 15">
    <name type="scientific">Daphnia galeata</name>
    <dbReference type="NCBI Taxonomy" id="27404"/>
    <lineage>
        <taxon>Eukaryota</taxon>
        <taxon>Metazoa</taxon>
        <taxon>Ecdysozoa</taxon>
        <taxon>Arthropoda</taxon>
        <taxon>Crustacea</taxon>
        <taxon>Branchiopoda</taxon>
        <taxon>Diplostraca</taxon>
        <taxon>Cladocera</taxon>
        <taxon>Anomopoda</taxon>
        <taxon>Daphniidae</taxon>
        <taxon>Daphnia</taxon>
    </lineage>
</organism>
<feature type="region of interest" description="Disordered" evidence="12">
    <location>
        <begin position="502"/>
        <end position="561"/>
    </location>
</feature>
<keyword evidence="7" id="KW-0446">Lipid-binding</keyword>
<evidence type="ECO:0000256" key="12">
    <source>
        <dbReference type="SAM" id="MobiDB-lite"/>
    </source>
</evidence>
<evidence type="ECO:0000256" key="5">
    <source>
        <dbReference type="ARBA" id="ARBA00022990"/>
    </source>
</evidence>
<dbReference type="EMBL" id="CAKKLH010000101">
    <property type="protein sequence ID" value="CAH0103059.1"/>
    <property type="molecule type" value="Genomic_DNA"/>
</dbReference>
<comment type="subcellular location">
    <subcellularLocation>
        <location evidence="1">Cytoplasm</location>
    </subcellularLocation>
</comment>
<evidence type="ECO:0000256" key="8">
    <source>
        <dbReference type="ARBA" id="ARBA00063535"/>
    </source>
</evidence>
<dbReference type="Pfam" id="PF01852">
    <property type="entry name" value="START"/>
    <property type="match status" value="1"/>
</dbReference>
<evidence type="ECO:0000256" key="6">
    <source>
        <dbReference type="ARBA" id="ARBA00023055"/>
    </source>
</evidence>
<dbReference type="GO" id="GO:0006869">
    <property type="term" value="P:lipid transport"/>
    <property type="evidence" value="ECO:0007669"/>
    <property type="project" value="UniProtKB-KW"/>
</dbReference>
<evidence type="ECO:0000256" key="10">
    <source>
        <dbReference type="ARBA" id="ARBA00077188"/>
    </source>
</evidence>
<keyword evidence="3" id="KW-0963">Cytoplasm</keyword>
<keyword evidence="15" id="KW-1185">Reference proteome</keyword>
<evidence type="ECO:0000256" key="2">
    <source>
        <dbReference type="ARBA" id="ARBA00022448"/>
    </source>
</evidence>
<comment type="subunit">
    <text evidence="8">Interacts with ACOT13/THEM2.</text>
</comment>
<dbReference type="SUPFAM" id="SSF55961">
    <property type="entry name" value="Bet v1-like"/>
    <property type="match status" value="1"/>
</dbReference>
<dbReference type="InterPro" id="IPR023393">
    <property type="entry name" value="START-like_dom_sf"/>
</dbReference>
<accession>A0A8J2WL34</accession>
<dbReference type="Proteomes" id="UP000789390">
    <property type="component" value="Unassembled WGS sequence"/>
</dbReference>
<evidence type="ECO:0000256" key="3">
    <source>
        <dbReference type="ARBA" id="ARBA00022490"/>
    </source>
</evidence>
<comment type="caution">
    <text evidence="14">The sequence shown here is derived from an EMBL/GenBank/DDBJ whole genome shotgun (WGS) entry which is preliminary data.</text>
</comment>
<proteinExistence type="predicted"/>
<evidence type="ECO:0000256" key="11">
    <source>
        <dbReference type="ARBA" id="ARBA00079049"/>
    </source>
</evidence>
<feature type="compositionally biased region" description="Polar residues" evidence="12">
    <location>
        <begin position="502"/>
        <end position="511"/>
    </location>
</feature>
<feature type="domain" description="START" evidence="13">
    <location>
        <begin position="176"/>
        <end position="368"/>
    </location>
</feature>
<evidence type="ECO:0000313" key="15">
    <source>
        <dbReference type="Proteomes" id="UP000789390"/>
    </source>
</evidence>
<keyword evidence="6" id="KW-0445">Lipid transport</keyword>
<dbReference type="OrthoDB" id="1295045at2759"/>
<dbReference type="PANTHER" id="PTHR19308">
    <property type="entry name" value="PHOSPHATIDYLCHOLINE TRANSFER PROTEIN"/>
    <property type="match status" value="1"/>
</dbReference>
<dbReference type="GO" id="GO:0008289">
    <property type="term" value="F:lipid binding"/>
    <property type="evidence" value="ECO:0007669"/>
    <property type="project" value="UniProtKB-KW"/>
</dbReference>
<dbReference type="AlphaFoldDB" id="A0A8J2WL34"/>
<gene>
    <name evidence="14" type="ORF">DGAL_LOCUS5592</name>
</gene>
<dbReference type="FunFam" id="3.30.530.20:FF:000017">
    <property type="entry name" value="Phosphatidylcholine transfer protein, putative"/>
    <property type="match status" value="1"/>
</dbReference>
<name>A0A8J2WL34_9CRUS</name>
<dbReference type="Gene3D" id="3.30.530.20">
    <property type="match status" value="1"/>
</dbReference>